<comment type="caution">
    <text evidence="3">The sequence shown here is derived from an EMBL/GenBank/DDBJ whole genome shotgun (WGS) entry which is preliminary data.</text>
</comment>
<dbReference type="InterPro" id="IPR009370">
    <property type="entry name" value="YutD-like"/>
</dbReference>
<dbReference type="RefSeq" id="WP_126832608.1">
    <property type="nucleotide sequence ID" value="NZ_CBCRYB010000005.1"/>
</dbReference>
<keyword evidence="1" id="KW-1015">Disulfide bond</keyword>
<evidence type="ECO:0000313" key="4">
    <source>
        <dbReference type="Proteomes" id="UP000287101"/>
    </source>
</evidence>
<proteinExistence type="predicted"/>
<feature type="compositionally biased region" description="Basic and acidic residues" evidence="2">
    <location>
        <begin position="191"/>
        <end position="200"/>
    </location>
</feature>
<dbReference type="PIRSF" id="PIRSF012565">
    <property type="entry name" value="DUF1027"/>
    <property type="match status" value="1"/>
</dbReference>
<sequence length="227" mass="26481">MADKVKEQTEKNVETELEQTTQEVTPVEETDAPKPKEKKARAVMLPDGDIMVDECRYRLVKNYRESFDIELFNDRYSDVLNRYEFIVGDMGFEQLRLKGFFANSQKKMPVEQRIGSLQDYLYEYCNFGCAYFILERLGVHPVQENNRSNRNKRNNKRNKPKQQGAHIQEKRGKADSFDKKGKPKAPIKNKRPYDAKKTGGKDTTQPKQTKPTSGSEKRNFTIRQKSE</sequence>
<keyword evidence="4" id="KW-1185">Reference proteome</keyword>
<feature type="compositionally biased region" description="Low complexity" evidence="2">
    <location>
        <begin position="201"/>
        <end position="212"/>
    </location>
</feature>
<reference evidence="3 4" key="1">
    <citation type="submission" date="2017-05" db="EMBL/GenBank/DDBJ databases">
        <title>Vagococcus spp. assemblies.</title>
        <authorList>
            <person name="Gulvik C.A."/>
        </authorList>
    </citation>
    <scope>NUCLEOTIDE SEQUENCE [LARGE SCALE GENOMIC DNA]</scope>
    <source>
        <strain evidence="3 4">CCUG 41755</strain>
    </source>
</reference>
<dbReference type="Proteomes" id="UP000287101">
    <property type="component" value="Unassembled WGS sequence"/>
</dbReference>
<evidence type="ECO:0000256" key="2">
    <source>
        <dbReference type="SAM" id="MobiDB-lite"/>
    </source>
</evidence>
<protein>
    <recommendedName>
        <fullName evidence="5">Transcriptional regulator</fullName>
    </recommendedName>
</protein>
<dbReference type="Gene3D" id="3.50.4.20">
    <property type="match status" value="1"/>
</dbReference>
<feature type="compositionally biased region" description="Basic and acidic residues" evidence="2">
    <location>
        <begin position="1"/>
        <end position="14"/>
    </location>
</feature>
<dbReference type="InterPro" id="IPR038141">
    <property type="entry name" value="YutD-like_sf"/>
</dbReference>
<feature type="compositionally biased region" description="Basic and acidic residues" evidence="2">
    <location>
        <begin position="167"/>
        <end position="180"/>
    </location>
</feature>
<dbReference type="Pfam" id="PF06265">
    <property type="entry name" value="YutD-like"/>
    <property type="match status" value="1"/>
</dbReference>
<feature type="region of interest" description="Disordered" evidence="2">
    <location>
        <begin position="1"/>
        <end position="38"/>
    </location>
</feature>
<accession>A0A430A5J9</accession>
<gene>
    <name evidence="3" type="ORF">CBF31_09960</name>
</gene>
<dbReference type="AlphaFoldDB" id="A0A430A5J9"/>
<feature type="disulfide bond" evidence="1">
    <location>
        <begin position="125"/>
        <end position="129"/>
    </location>
</feature>
<dbReference type="EMBL" id="NGJY01000004">
    <property type="protein sequence ID" value="RSU02077.1"/>
    <property type="molecule type" value="Genomic_DNA"/>
</dbReference>
<dbReference type="OrthoDB" id="1650379at2"/>
<name>A0A430A5J9_9ENTE</name>
<evidence type="ECO:0000313" key="3">
    <source>
        <dbReference type="EMBL" id="RSU02077.1"/>
    </source>
</evidence>
<feature type="compositionally biased region" description="Low complexity" evidence="2">
    <location>
        <begin position="18"/>
        <end position="27"/>
    </location>
</feature>
<feature type="compositionally biased region" description="Basic residues" evidence="2">
    <location>
        <begin position="181"/>
        <end position="190"/>
    </location>
</feature>
<feature type="region of interest" description="Disordered" evidence="2">
    <location>
        <begin position="144"/>
        <end position="227"/>
    </location>
</feature>
<organism evidence="3 4">
    <name type="scientific">Vagococcus fessus</name>
    <dbReference type="NCBI Taxonomy" id="120370"/>
    <lineage>
        <taxon>Bacteria</taxon>
        <taxon>Bacillati</taxon>
        <taxon>Bacillota</taxon>
        <taxon>Bacilli</taxon>
        <taxon>Lactobacillales</taxon>
        <taxon>Enterococcaceae</taxon>
        <taxon>Vagococcus</taxon>
    </lineage>
</organism>
<evidence type="ECO:0008006" key="5">
    <source>
        <dbReference type="Google" id="ProtNLM"/>
    </source>
</evidence>
<evidence type="ECO:0000256" key="1">
    <source>
        <dbReference type="PIRSR" id="PIRSR012565-1"/>
    </source>
</evidence>
<feature type="compositionally biased region" description="Basic and acidic residues" evidence="2">
    <location>
        <begin position="215"/>
        <end position="227"/>
    </location>
</feature>
<feature type="compositionally biased region" description="Basic residues" evidence="2">
    <location>
        <begin position="149"/>
        <end position="160"/>
    </location>
</feature>